<dbReference type="PANTHER" id="PTHR23259:SF70">
    <property type="entry name" value="ACCESSORY GLAND PROTEIN ACP62F-RELATED"/>
    <property type="match status" value="1"/>
</dbReference>
<dbReference type="PANTHER" id="PTHR23259">
    <property type="entry name" value="RIDDLE"/>
    <property type="match status" value="1"/>
</dbReference>
<proteinExistence type="predicted"/>
<dbReference type="EMBL" id="GEDV01008333">
    <property type="protein sequence ID" value="JAP80224.1"/>
    <property type="molecule type" value="Transcribed_RNA"/>
</dbReference>
<dbReference type="SUPFAM" id="SSF57567">
    <property type="entry name" value="Serine protease inhibitors"/>
    <property type="match status" value="1"/>
</dbReference>
<evidence type="ECO:0000256" key="2">
    <source>
        <dbReference type="SAM" id="MobiDB-lite"/>
    </source>
</evidence>
<sequence length="1092" mass="108836">MHFAAFLVFLTVTALESSPFNCTNCGNVKCGENEVFVTGKARQDEFCKPFYTPTAVLNQPRRCVCKTHFVRNSWGECVPKKKCLRCKSRLQKDWHLCSSSCPVTGNKAIRFFCRTMCTPGCDCPPDWVVDPNNWKKCIKAEASPPICQPHSRFQPCVSTCEPVCGLRPPKHCFTHCHRGACVCNKGFAALVRNRELICVRQEKCEWYLRTAHFSALNMTATAGGENVANNLGGLISGPGGVVLPGAIGHAVTSERSYSVGTAPNGNAAIGLHGGTIHSATRSSGNAIGLGSTGTGIGTAGILPSGAAGPSGTEAGLGITLSPVSARPGMTGVRVSGSPSFASPGPGTGSEGASNALPSVSTGSTFNHGGFISTDLGTRVNIREGPIGTSTGAAATTGQLPPAAPGLGTIGSPVTSMSLPDSGTTRSGVVGPHPNVRADGVIAVSSGAAGPATVAPSFPVAGLGAVTAGIARAPVAVSTRSHFSNTNVATAQPAPDAGSVVHGSTSATGGAAGFLPNSGVRHDAITVTTGAAMPVSHGGVGVGTGSATTVRPLVLRGSSTVLSGATALQTSPAEGIHAGGERAGGRPGALVGPGMVNVGPLATGVSRLLTSSTTENDRIVAGIGTTPGSVSSDSYRLASLSALPDGIYRSTHGTAMIPSIPKRPTGVPFGSGTAVLPPHVHVTTSEVRTGLNARGPFYAGHVGETIRITAGNGSVPDAGGLHSHALETISTGVNGANVLTATPGSTFSAYGTGSRGHIGVVSAPETPTSVHSSGSGNVATTESGGSRAGGASNLSSEPRGHGSVESATTHPTDASSGVITEVGGSDGFNGADGRHTSASIGHGWTYTSALDGLNANGVLVTSIARNTSPVSTSTSTVGNGTAHFVAPPGATNSHGTMSFGETHGTVNAHATYRSETTGSFGNGAAIGAENNALSSSFAHSGSLAGTSRGGAVMPSTVATRGPNHGVHLSHVIPVGTVGTVPSAIGARTEGAGAAGPIGNVAGYRIDITNPYSVGTHGKTLSNVYPFVLSAVTRSGAAESTSRLLRSGSALASSLPHVSVFSSSIDIGENLPSTARVIGGVNNPVSVTTPFANK</sequence>
<feature type="compositionally biased region" description="Polar residues" evidence="2">
    <location>
        <begin position="350"/>
        <end position="363"/>
    </location>
</feature>
<dbReference type="CDD" id="cd19941">
    <property type="entry name" value="TIL"/>
    <property type="match status" value="3"/>
</dbReference>
<feature type="compositionally biased region" description="Low complexity" evidence="2">
    <location>
        <begin position="335"/>
        <end position="344"/>
    </location>
</feature>
<dbReference type="Gene3D" id="2.10.25.10">
    <property type="entry name" value="Laminin"/>
    <property type="match status" value="2"/>
</dbReference>
<name>A0A131YLT8_RHIAP</name>
<evidence type="ECO:0000256" key="3">
    <source>
        <dbReference type="SAM" id="SignalP"/>
    </source>
</evidence>
<feature type="region of interest" description="Disordered" evidence="2">
    <location>
        <begin position="329"/>
        <end position="363"/>
    </location>
</feature>
<feature type="chain" id="PRO_5007285508" evidence="3">
    <location>
        <begin position="18"/>
        <end position="1092"/>
    </location>
</feature>
<accession>A0A131YLT8</accession>
<organism evidence="4">
    <name type="scientific">Rhipicephalus appendiculatus</name>
    <name type="common">Brown ear tick</name>
    <dbReference type="NCBI Taxonomy" id="34631"/>
    <lineage>
        <taxon>Eukaryota</taxon>
        <taxon>Metazoa</taxon>
        <taxon>Ecdysozoa</taxon>
        <taxon>Arthropoda</taxon>
        <taxon>Chelicerata</taxon>
        <taxon>Arachnida</taxon>
        <taxon>Acari</taxon>
        <taxon>Parasitiformes</taxon>
        <taxon>Ixodida</taxon>
        <taxon>Ixodoidea</taxon>
        <taxon>Ixodidae</taxon>
        <taxon>Rhipicephalinae</taxon>
        <taxon>Rhipicephalus</taxon>
        <taxon>Rhipicephalus</taxon>
    </lineage>
</organism>
<keyword evidence="3" id="KW-0732">Signal</keyword>
<reference evidence="4" key="1">
    <citation type="journal article" date="2016" name="Ticks Tick Borne Dis.">
        <title>De novo assembly and annotation of the salivary gland transcriptome of Rhipicephalus appendiculatus male and female ticks during blood feeding.</title>
        <authorList>
            <person name="de Castro M.H."/>
            <person name="de Klerk D."/>
            <person name="Pienaar R."/>
            <person name="Latif A.A."/>
            <person name="Rees D.J."/>
            <person name="Mans B.J."/>
        </authorList>
    </citation>
    <scope>NUCLEOTIDE SEQUENCE</scope>
    <source>
        <tissue evidence="4">Salivary glands</tissue>
    </source>
</reference>
<dbReference type="InterPro" id="IPR036084">
    <property type="entry name" value="Ser_inhib-like_sf"/>
</dbReference>
<feature type="region of interest" description="Disordered" evidence="2">
    <location>
        <begin position="762"/>
        <end position="829"/>
    </location>
</feature>
<dbReference type="InterPro" id="IPR051368">
    <property type="entry name" value="SerProtInhib-TIL_Domain"/>
</dbReference>
<evidence type="ECO:0000256" key="1">
    <source>
        <dbReference type="ARBA" id="ARBA00023157"/>
    </source>
</evidence>
<keyword evidence="1" id="KW-1015">Disulfide bond</keyword>
<evidence type="ECO:0000313" key="4">
    <source>
        <dbReference type="EMBL" id="JAP80224.1"/>
    </source>
</evidence>
<dbReference type="AlphaFoldDB" id="A0A131YLT8"/>
<feature type="compositionally biased region" description="Polar residues" evidence="2">
    <location>
        <begin position="804"/>
        <end position="817"/>
    </location>
</feature>
<protein>
    <submittedName>
        <fullName evidence="4">TIL domain containing protein</fullName>
    </submittedName>
</protein>
<feature type="signal peptide" evidence="3">
    <location>
        <begin position="1"/>
        <end position="17"/>
    </location>
</feature>
<feature type="compositionally biased region" description="Polar residues" evidence="2">
    <location>
        <begin position="764"/>
        <end position="783"/>
    </location>
</feature>